<dbReference type="RefSeq" id="WP_305106733.1">
    <property type="nucleotide sequence ID" value="NZ_JAUTWS010000036.1"/>
</dbReference>
<protein>
    <submittedName>
        <fullName evidence="1">Uncharacterized protein</fullName>
    </submittedName>
</protein>
<keyword evidence="2" id="KW-1185">Reference proteome</keyword>
<proteinExistence type="predicted"/>
<reference evidence="1 2" key="1">
    <citation type="submission" date="2023-08" db="EMBL/GenBank/DDBJ databases">
        <title>The draft genome sequence of Paracraurococcus sp. LOR1-02.</title>
        <authorList>
            <person name="Kingkaew E."/>
            <person name="Tanasupawat S."/>
        </authorList>
    </citation>
    <scope>NUCLEOTIDE SEQUENCE [LARGE SCALE GENOMIC DNA]</scope>
    <source>
        <strain evidence="1 2">LOR1-02</strain>
    </source>
</reference>
<dbReference type="EMBL" id="JAUTWS010000036">
    <property type="protein sequence ID" value="MDO9711879.1"/>
    <property type="molecule type" value="Genomic_DNA"/>
</dbReference>
<sequence length="74" mass="7814">METAPRDGAVLCLSDGTAMITGAWDGTEWVLYPDAEAGSVDPRHFVPRLWMRVTFAASLPGGLPDDTAPGIIGL</sequence>
<evidence type="ECO:0000313" key="1">
    <source>
        <dbReference type="EMBL" id="MDO9711879.1"/>
    </source>
</evidence>
<name>A0ABT9E6U7_9PROT</name>
<evidence type="ECO:0000313" key="2">
    <source>
        <dbReference type="Proteomes" id="UP001243009"/>
    </source>
</evidence>
<accession>A0ABT9E6U7</accession>
<dbReference type="Proteomes" id="UP001243009">
    <property type="component" value="Unassembled WGS sequence"/>
</dbReference>
<gene>
    <name evidence="1" type="ORF">Q7A36_26270</name>
</gene>
<comment type="caution">
    <text evidence="1">The sequence shown here is derived from an EMBL/GenBank/DDBJ whole genome shotgun (WGS) entry which is preliminary data.</text>
</comment>
<organism evidence="1 2">
    <name type="scientific">Paracraurococcus lichenis</name>
    <dbReference type="NCBI Taxonomy" id="3064888"/>
    <lineage>
        <taxon>Bacteria</taxon>
        <taxon>Pseudomonadati</taxon>
        <taxon>Pseudomonadota</taxon>
        <taxon>Alphaproteobacteria</taxon>
        <taxon>Acetobacterales</taxon>
        <taxon>Roseomonadaceae</taxon>
        <taxon>Paracraurococcus</taxon>
    </lineage>
</organism>